<dbReference type="InterPro" id="IPR011990">
    <property type="entry name" value="TPR-like_helical_dom_sf"/>
</dbReference>
<accession>A0A1H3RY60</accession>
<dbReference type="OrthoDB" id="5621943at2"/>
<organism evidence="1 2">
    <name type="scientific">Asanoa ishikariensis</name>
    <dbReference type="NCBI Taxonomy" id="137265"/>
    <lineage>
        <taxon>Bacteria</taxon>
        <taxon>Bacillati</taxon>
        <taxon>Actinomycetota</taxon>
        <taxon>Actinomycetes</taxon>
        <taxon>Micromonosporales</taxon>
        <taxon>Micromonosporaceae</taxon>
        <taxon>Asanoa</taxon>
    </lineage>
</organism>
<dbReference type="EMBL" id="FNQB01000002">
    <property type="protein sequence ID" value="SDZ30268.1"/>
    <property type="molecule type" value="Genomic_DNA"/>
</dbReference>
<dbReference type="STRING" id="137265.SAMN05421684_4324"/>
<dbReference type="AlphaFoldDB" id="A0A1H3RY60"/>
<evidence type="ECO:0008006" key="3">
    <source>
        <dbReference type="Google" id="ProtNLM"/>
    </source>
</evidence>
<name>A0A1H3RY60_9ACTN</name>
<evidence type="ECO:0000313" key="1">
    <source>
        <dbReference type="EMBL" id="SDZ30268.1"/>
    </source>
</evidence>
<gene>
    <name evidence="1" type="ORF">SAMN05421684_4324</name>
</gene>
<dbReference type="Proteomes" id="UP000199632">
    <property type="component" value="Unassembled WGS sequence"/>
</dbReference>
<dbReference type="RefSeq" id="WP_090795438.1">
    <property type="nucleotide sequence ID" value="NZ_BOND01000020.1"/>
</dbReference>
<dbReference type="Gene3D" id="1.25.40.10">
    <property type="entry name" value="Tetratricopeptide repeat domain"/>
    <property type="match status" value="1"/>
</dbReference>
<evidence type="ECO:0000313" key="2">
    <source>
        <dbReference type="Proteomes" id="UP000199632"/>
    </source>
</evidence>
<protein>
    <recommendedName>
        <fullName evidence="3">Tetratricopeptide repeat-containing protein</fullName>
    </recommendedName>
</protein>
<sequence>MTDDGYVHRHLVFHLLQAGRHADLLDLLTGSPDWMHAQAGTASGVGAFVDDVELALRHVDEGVPLPDRLALVAAGHAARERVHIYTKDDLETLVLLGRSAEALQHARSRAGAGDRVAGLVAVGGAPVLEEAWETTRAIRAAYARRETRAGLVRCWIAAGDTDRALRAAEEVYRSDGGVDQDDELAQAVARASSPMSPTIFQLGLDRSALRTHLDPLLGVAEALSAEDDRLPGLLETIAERMPALANEAGRTHVAFRLAAVWSRLDSTRAQEMLKAATAAGDAHANGMEAIFVRFDAAMTLLEADLVDDALAVVRGIPEATVIGQALARVAAHLAAHGSFDDAFAVVELIPQEPESVRWMREAHANGLVSPGGFSEPLAAGRAEGDYLQSWARRVLVDALLEAGRATEARDRLDQIDNPQWHEYATLSVAAALEGGRALIEPILAKARSGDPLYVAHVIAALARGGDVEGAEREAHRLARSEPDTDGVLTTAVSHARLAVIAPLVALGRWDHALDLAAQVPHPDARRSAHKAIAHAMARAGEPRAAEVLDTATQVGTDVQRRAEALADAAVALAGAGRLLERAERRLAEIPDSYARALATQRHVGTRAAVVAIGGNLKAAVRTARRVGKHPTMDGDALGHATIAIAEGLWRAGRYAQALTMTARVKPILAAHCLAELMRSAARGPIEPLAQVVDACVLAVDAVDDQAETPGINADLAVVLHRLGDPRSQTHLDKGLAALDDVYFGPSIAGALGKVASALSLLGDPRADDFFRRMRDRVERQRRQVHEIQEHKGVNYYWATLLDVAIAYAAAGDLPRATATTAEIDDGYFRRVATLNVAGLAAESGDPVAALRLAQPSSLDDLVAVVTGWNHALRRYGPDTVRQAIESVIRVSGWIHQEWQDVHRELAR</sequence>
<reference evidence="2" key="1">
    <citation type="submission" date="2016-10" db="EMBL/GenBank/DDBJ databases">
        <authorList>
            <person name="Varghese N."/>
            <person name="Submissions S."/>
        </authorList>
    </citation>
    <scope>NUCLEOTIDE SEQUENCE [LARGE SCALE GENOMIC DNA]</scope>
    <source>
        <strain evidence="2">DSM 44718</strain>
    </source>
</reference>
<keyword evidence="2" id="KW-1185">Reference proteome</keyword>
<proteinExistence type="predicted"/>